<dbReference type="RefSeq" id="WP_379811069.1">
    <property type="nucleotide sequence ID" value="NZ_JBHUPC010000012.1"/>
</dbReference>
<gene>
    <name evidence="2" type="ORF">ACFS5J_05575</name>
</gene>
<sequence length="236" mass="27304">MKHILKFTFSLVVLFSIVGNAQDTISKYPQRYGLRVGVDLHRLTKSLYDNHYRGLEIVGDYRLSKKFYIAGEFGNEEKTVDDDRLNFTTKGNYLKIGFDYNAFENWLDMENMIYTGVRVGFSSFDHTLNSYKIFQAYPIAEGTYTNYYGENEITTSQKFSGLNATWIEIIGGIKAEIFNNLYLGFSVRLNYLTSDKKPSGFDNLYIPGFNRTYDGKFGAGFNYSLSYFIPIYKKKE</sequence>
<name>A0ABW5YKD1_9FLAO</name>
<protein>
    <submittedName>
        <fullName evidence="2">DUF6048 family protein</fullName>
    </submittedName>
</protein>
<feature type="chain" id="PRO_5045694602" evidence="1">
    <location>
        <begin position="22"/>
        <end position="236"/>
    </location>
</feature>
<dbReference type="InterPro" id="IPR046111">
    <property type="entry name" value="DUF6048"/>
</dbReference>
<dbReference type="Proteomes" id="UP001597534">
    <property type="component" value="Unassembled WGS sequence"/>
</dbReference>
<accession>A0ABW5YKD1</accession>
<evidence type="ECO:0000313" key="3">
    <source>
        <dbReference type="Proteomes" id="UP001597534"/>
    </source>
</evidence>
<evidence type="ECO:0000313" key="2">
    <source>
        <dbReference type="EMBL" id="MFD2891483.1"/>
    </source>
</evidence>
<proteinExistence type="predicted"/>
<dbReference type="Pfam" id="PF19515">
    <property type="entry name" value="DUF6048"/>
    <property type="match status" value="1"/>
</dbReference>
<comment type="caution">
    <text evidence="2">The sequence shown here is derived from an EMBL/GenBank/DDBJ whole genome shotgun (WGS) entry which is preliminary data.</text>
</comment>
<evidence type="ECO:0000256" key="1">
    <source>
        <dbReference type="SAM" id="SignalP"/>
    </source>
</evidence>
<keyword evidence="3" id="KW-1185">Reference proteome</keyword>
<organism evidence="2 3">
    <name type="scientific">Flavobacterium chuncheonense</name>
    <dbReference type="NCBI Taxonomy" id="2026653"/>
    <lineage>
        <taxon>Bacteria</taxon>
        <taxon>Pseudomonadati</taxon>
        <taxon>Bacteroidota</taxon>
        <taxon>Flavobacteriia</taxon>
        <taxon>Flavobacteriales</taxon>
        <taxon>Flavobacteriaceae</taxon>
        <taxon>Flavobacterium</taxon>
    </lineage>
</organism>
<reference evidence="3" key="1">
    <citation type="journal article" date="2019" name="Int. J. Syst. Evol. Microbiol.">
        <title>The Global Catalogue of Microorganisms (GCM) 10K type strain sequencing project: providing services to taxonomists for standard genome sequencing and annotation.</title>
        <authorList>
            <consortium name="The Broad Institute Genomics Platform"/>
            <consortium name="The Broad Institute Genome Sequencing Center for Infectious Disease"/>
            <person name="Wu L."/>
            <person name="Ma J."/>
        </authorList>
    </citation>
    <scope>NUCLEOTIDE SEQUENCE [LARGE SCALE GENOMIC DNA]</scope>
    <source>
        <strain evidence="3">KCTC 22671</strain>
    </source>
</reference>
<keyword evidence="1" id="KW-0732">Signal</keyword>
<dbReference type="EMBL" id="JBHUPC010000012">
    <property type="protein sequence ID" value="MFD2891483.1"/>
    <property type="molecule type" value="Genomic_DNA"/>
</dbReference>
<feature type="signal peptide" evidence="1">
    <location>
        <begin position="1"/>
        <end position="21"/>
    </location>
</feature>